<dbReference type="InterPro" id="IPR036249">
    <property type="entry name" value="Thioredoxin-like_sf"/>
</dbReference>
<feature type="transmembrane region" description="Helical" evidence="3">
    <location>
        <begin position="287"/>
        <end position="305"/>
    </location>
</feature>
<dbReference type="SFLD" id="SFLDG00358">
    <property type="entry name" value="Main_(cytGST)"/>
    <property type="match status" value="1"/>
</dbReference>
<keyword evidence="3" id="KW-0472">Membrane</keyword>
<dbReference type="KEGG" id="lak:106175245"/>
<dbReference type="PROSITE" id="PS50404">
    <property type="entry name" value="GST_NTER"/>
    <property type="match status" value="1"/>
</dbReference>
<dbReference type="Pfam" id="PF13410">
    <property type="entry name" value="GST_C_2"/>
    <property type="match status" value="1"/>
</dbReference>
<organism evidence="6 7">
    <name type="scientific">Lingula anatina</name>
    <name type="common">Brachiopod</name>
    <name type="synonym">Lingula unguis</name>
    <dbReference type="NCBI Taxonomy" id="7574"/>
    <lineage>
        <taxon>Eukaryota</taxon>
        <taxon>Metazoa</taxon>
        <taxon>Spiralia</taxon>
        <taxon>Lophotrochozoa</taxon>
        <taxon>Brachiopoda</taxon>
        <taxon>Linguliformea</taxon>
        <taxon>Lingulata</taxon>
        <taxon>Lingulida</taxon>
        <taxon>Linguloidea</taxon>
        <taxon>Lingulidae</taxon>
        <taxon>Lingula</taxon>
    </lineage>
</organism>
<dbReference type="InterPro" id="IPR036282">
    <property type="entry name" value="Glutathione-S-Trfase_C_sf"/>
</dbReference>
<evidence type="ECO:0000256" key="3">
    <source>
        <dbReference type="SAM" id="Phobius"/>
    </source>
</evidence>
<dbReference type="CDD" id="cd00570">
    <property type="entry name" value="GST_N_family"/>
    <property type="match status" value="1"/>
</dbReference>
<dbReference type="SUPFAM" id="SSF47616">
    <property type="entry name" value="GST C-terminal domain-like"/>
    <property type="match status" value="1"/>
</dbReference>
<dbReference type="STRING" id="7574.A0A1S3JQF3"/>
<keyword evidence="6" id="KW-1185">Reference proteome</keyword>
<evidence type="ECO:0000256" key="2">
    <source>
        <dbReference type="SAM" id="Coils"/>
    </source>
</evidence>
<feature type="domain" description="GST C-terminal" evidence="5">
    <location>
        <begin position="104"/>
        <end position="287"/>
    </location>
</feature>
<dbReference type="OrthoDB" id="249703at2759"/>
<evidence type="ECO:0000256" key="1">
    <source>
        <dbReference type="ARBA" id="ARBA00007409"/>
    </source>
</evidence>
<dbReference type="GO" id="GO:0005741">
    <property type="term" value="C:mitochondrial outer membrane"/>
    <property type="evidence" value="ECO:0007669"/>
    <property type="project" value="TreeGrafter"/>
</dbReference>
<dbReference type="RefSeq" id="XP_013412608.1">
    <property type="nucleotide sequence ID" value="XM_013557154.1"/>
</dbReference>
<name>A0A1S3JQF3_LINAN</name>
<dbReference type="GO" id="GO:0008053">
    <property type="term" value="P:mitochondrial fusion"/>
    <property type="evidence" value="ECO:0007669"/>
    <property type="project" value="TreeGrafter"/>
</dbReference>
<feature type="domain" description="GST N-terminal" evidence="4">
    <location>
        <begin position="4"/>
        <end position="85"/>
    </location>
</feature>
<dbReference type="SUPFAM" id="SSF52833">
    <property type="entry name" value="Thioredoxin-like"/>
    <property type="match status" value="1"/>
</dbReference>
<dbReference type="Pfam" id="PF13417">
    <property type="entry name" value="GST_N_3"/>
    <property type="match status" value="1"/>
</dbReference>
<keyword evidence="3" id="KW-0812">Transmembrane</keyword>
<gene>
    <name evidence="7" type="primary">LOC106175245</name>
</gene>
<proteinExistence type="inferred from homology"/>
<dbReference type="InParanoid" id="A0A1S3JQF3"/>
<dbReference type="PANTHER" id="PTHR44188">
    <property type="entry name" value="GDAP1, ISOFORM A"/>
    <property type="match status" value="1"/>
</dbReference>
<dbReference type="PANTHER" id="PTHR44188:SF1">
    <property type="entry name" value="GDAP1, ISOFORM A"/>
    <property type="match status" value="1"/>
</dbReference>
<sequence length="323" mass="37240">MAIEELTLYYFPGSYYSQRVLFYLRARSIPFKGRYVNILLGETYEPWYMRMNPKGQVPVIKHRGGYLADSCAIMQYLEKEYDTPPKLLPAASTPQREEALRFTDLINSIKIEVITYGIISFPHLSQGGMLVGKFQKLMEWRAKSMGQYTPFLERYKAKSPDLEDVYNQKEKDLSEFYAQFRDEATVQRAIDGAQNVLDELEDTLGKRKEGECWLCGPDMTVADVNLAILIGRLDSAGIGYMFWKNGKRPNIEAYFHRLKKNDVYKAVCEINPFLGIFLPLVKKKLPSILGISAVLAMIAVAVYFWRKGEIDLNTIVEKVQFWK</sequence>
<dbReference type="Proteomes" id="UP000085678">
    <property type="component" value="Unplaced"/>
</dbReference>
<evidence type="ECO:0000313" key="6">
    <source>
        <dbReference type="Proteomes" id="UP000085678"/>
    </source>
</evidence>
<dbReference type="PROSITE" id="PS50405">
    <property type="entry name" value="GST_CTER"/>
    <property type="match status" value="1"/>
</dbReference>
<protein>
    <submittedName>
        <fullName evidence="7">Ganglioside-induced differentiation-associated protein 1-like</fullName>
    </submittedName>
</protein>
<keyword evidence="2" id="KW-0175">Coiled coil</keyword>
<evidence type="ECO:0000259" key="4">
    <source>
        <dbReference type="PROSITE" id="PS50404"/>
    </source>
</evidence>
<dbReference type="Gene3D" id="1.20.1050.10">
    <property type="match status" value="1"/>
</dbReference>
<dbReference type="GO" id="GO:0000266">
    <property type="term" value="P:mitochondrial fission"/>
    <property type="evidence" value="ECO:0007669"/>
    <property type="project" value="TreeGrafter"/>
</dbReference>
<dbReference type="FunCoup" id="A0A1S3JQF3">
    <property type="interactions" value="358"/>
</dbReference>
<dbReference type="Gene3D" id="3.40.30.10">
    <property type="entry name" value="Glutaredoxin"/>
    <property type="match status" value="1"/>
</dbReference>
<reference evidence="7" key="1">
    <citation type="submission" date="2025-08" db="UniProtKB">
        <authorList>
            <consortium name="RefSeq"/>
        </authorList>
    </citation>
    <scope>IDENTIFICATION</scope>
    <source>
        <tissue evidence="7">Gonads</tissue>
    </source>
</reference>
<dbReference type="InterPro" id="IPR010987">
    <property type="entry name" value="Glutathione-S-Trfase_C-like"/>
</dbReference>
<feature type="coiled-coil region" evidence="2">
    <location>
        <begin position="152"/>
        <end position="203"/>
    </location>
</feature>
<dbReference type="InterPro" id="IPR040079">
    <property type="entry name" value="Glutathione_S-Trfase"/>
</dbReference>
<keyword evidence="3" id="KW-1133">Transmembrane helix</keyword>
<dbReference type="OMA" id="ENILEHW"/>
<dbReference type="AlphaFoldDB" id="A0A1S3JQF3"/>
<evidence type="ECO:0000259" key="5">
    <source>
        <dbReference type="PROSITE" id="PS50405"/>
    </source>
</evidence>
<comment type="similarity">
    <text evidence="1">Belongs to the GST superfamily.</text>
</comment>
<dbReference type="GO" id="GO:0006626">
    <property type="term" value="P:protein targeting to mitochondrion"/>
    <property type="evidence" value="ECO:0007669"/>
    <property type="project" value="TreeGrafter"/>
</dbReference>
<dbReference type="InterPro" id="IPR004045">
    <property type="entry name" value="Glutathione_S-Trfase_N"/>
</dbReference>
<dbReference type="SFLD" id="SFLDS00019">
    <property type="entry name" value="Glutathione_Transferase_(cytos"/>
    <property type="match status" value="1"/>
</dbReference>
<accession>A0A1S3JQF3</accession>
<evidence type="ECO:0000313" key="7">
    <source>
        <dbReference type="RefSeq" id="XP_013412608.1"/>
    </source>
</evidence>
<dbReference type="GeneID" id="106175245"/>